<dbReference type="GeneID" id="29939970"/>
<dbReference type="PATRIC" id="fig|1435356.3.peg.5050"/>
<dbReference type="HOGENOM" id="CLU_956061_0_0_11"/>
<reference evidence="1 2" key="1">
    <citation type="journal article" date="2014" name="Genome Announc.">
        <title>Complete Genome of Rhodococcus pyridinivorans SB3094, a Methyl-Ethyl-Ketone-Degrading Bacterium Used for Bioaugmentation.</title>
        <authorList>
            <person name="Dueholm M.S."/>
            <person name="Albertsen M."/>
            <person name="D'Imperio S."/>
            <person name="Tale V.P."/>
            <person name="Lewis D."/>
            <person name="Nielsen P.H."/>
            <person name="Nielsen J.L."/>
        </authorList>
    </citation>
    <scope>NUCLEOTIDE SEQUENCE [LARGE SCALE GENOMIC DNA]</scope>
    <source>
        <strain evidence="2">SB3094</strain>
        <plasmid evidence="2">1</plasmid>
    </source>
</reference>
<dbReference type="AlphaFoldDB" id="V9XRK7"/>
<name>V9XRK7_9NOCA</name>
<gene>
    <name evidence="1" type="ORF">Y013_25035</name>
</gene>
<dbReference type="RefSeq" id="WP_024100221.1">
    <property type="nucleotide sequence ID" value="NC_023144.1"/>
</dbReference>
<organism evidence="1 2">
    <name type="scientific">Rhodococcus pyridinivorans SB3094</name>
    <dbReference type="NCBI Taxonomy" id="1435356"/>
    <lineage>
        <taxon>Bacteria</taxon>
        <taxon>Bacillati</taxon>
        <taxon>Actinomycetota</taxon>
        <taxon>Actinomycetes</taxon>
        <taxon>Mycobacteriales</taxon>
        <taxon>Nocardiaceae</taxon>
        <taxon>Rhodococcus</taxon>
    </lineage>
</organism>
<keyword evidence="1" id="KW-0614">Plasmid</keyword>
<dbReference type="KEGG" id="rpy:Y013_25035"/>
<dbReference type="EMBL" id="CP006997">
    <property type="protein sequence ID" value="AHD24032.1"/>
    <property type="molecule type" value="Genomic_DNA"/>
</dbReference>
<dbReference type="eggNOG" id="ENOG5030KNF">
    <property type="taxonomic scope" value="Bacteria"/>
</dbReference>
<sequence>MDLAELIIVEMRAVDDWVSIADALKVLGTSSFVADRDDVRRVLDCVDTSDRLRLGRVTGRFEEIPKPLPITALLETIFDEDDPGDRTGAMMGLFIDQVRSADEQAKETAARQGRTPHGGALLPPGWTVLDDQQLLWERFTDAFGFRPGGREPTRPVIAEPAPSITVDLTVPDDRVGVWRSRVDAVNAEALRCFVAEFAEDPMWVVLVRQDLCYRLDAAVHAATRRPDWRVSAYPQGDYSIFLREDFSDGIVGHPWEQSLCVFGERLVGSLGRTLATWLPVIRIDGRPVGSV</sequence>
<dbReference type="InterPro" id="IPR020323">
    <property type="entry name" value="DUF2716"/>
</dbReference>
<proteinExistence type="predicted"/>
<dbReference type="Proteomes" id="UP000018781">
    <property type="component" value="Plasmid unnamed"/>
</dbReference>
<evidence type="ECO:0000313" key="2">
    <source>
        <dbReference type="Proteomes" id="UP000018781"/>
    </source>
</evidence>
<geneLocation type="plasmid" evidence="2">
    <name>1</name>
</geneLocation>
<evidence type="ECO:0008006" key="3">
    <source>
        <dbReference type="Google" id="ProtNLM"/>
    </source>
</evidence>
<protein>
    <recommendedName>
        <fullName evidence="3">DUF2716 domain-containing protein</fullName>
    </recommendedName>
</protein>
<dbReference type="Pfam" id="PF10898">
    <property type="entry name" value="DUF2716"/>
    <property type="match status" value="1"/>
</dbReference>
<evidence type="ECO:0000313" key="1">
    <source>
        <dbReference type="EMBL" id="AHD24032.1"/>
    </source>
</evidence>
<accession>V9XRK7</accession>